<dbReference type="EMBL" id="JAACJN010000023">
    <property type="protein sequence ID" value="KAF5389337.1"/>
    <property type="molecule type" value="Genomic_DNA"/>
</dbReference>
<dbReference type="Proteomes" id="UP000518752">
    <property type="component" value="Unassembled WGS sequence"/>
</dbReference>
<dbReference type="Pfam" id="PF04046">
    <property type="entry name" value="PSP"/>
    <property type="match status" value="1"/>
</dbReference>
<dbReference type="InterPro" id="IPR040976">
    <property type="entry name" value="Pkinase_fungal"/>
</dbReference>
<evidence type="ECO:0000256" key="4">
    <source>
        <dbReference type="ARBA" id="ARBA00022833"/>
    </source>
</evidence>
<evidence type="ECO:0000256" key="3">
    <source>
        <dbReference type="ARBA" id="ARBA00022771"/>
    </source>
</evidence>
<dbReference type="GO" id="GO:0071013">
    <property type="term" value="C:catalytic step 2 spliceosome"/>
    <property type="evidence" value="ECO:0007669"/>
    <property type="project" value="TreeGrafter"/>
</dbReference>
<keyword evidence="4" id="KW-0862">Zinc</keyword>
<gene>
    <name evidence="9" type="ORF">D9757_003507</name>
</gene>
<dbReference type="AlphaFoldDB" id="A0A8H5HTL8"/>
<accession>A0A8H5HTL8</accession>
<dbReference type="InterPro" id="IPR006568">
    <property type="entry name" value="PSP_pro-rich"/>
</dbReference>
<comment type="subcellular location">
    <subcellularLocation>
        <location evidence="1">Nucleus</location>
    </subcellularLocation>
</comment>
<dbReference type="PANTHER" id="PTHR13316:SF0">
    <property type="entry name" value="ZINC FINGER CCHC DOMAIN-CONTAINING PROTEIN 8"/>
    <property type="match status" value="1"/>
</dbReference>
<feature type="compositionally biased region" description="Pro residues" evidence="6">
    <location>
        <begin position="741"/>
        <end position="773"/>
    </location>
</feature>
<reference evidence="9 10" key="1">
    <citation type="journal article" date="2020" name="ISME J.">
        <title>Uncovering the hidden diversity of litter-decomposition mechanisms in mushroom-forming fungi.</title>
        <authorList>
            <person name="Floudas D."/>
            <person name="Bentzer J."/>
            <person name="Ahren D."/>
            <person name="Johansson T."/>
            <person name="Persson P."/>
            <person name="Tunlid A."/>
        </authorList>
    </citation>
    <scope>NUCLEOTIDE SEQUENCE [LARGE SCALE GENOMIC DNA]</scope>
    <source>
        <strain evidence="9 10">CBS 406.79</strain>
    </source>
</reference>
<keyword evidence="10" id="KW-1185">Reference proteome</keyword>
<name>A0A8H5HTL8_9AGAR</name>
<evidence type="ECO:0000313" key="9">
    <source>
        <dbReference type="EMBL" id="KAF5389337.1"/>
    </source>
</evidence>
<feature type="domain" description="PSP proline-rich" evidence="7">
    <location>
        <begin position="612"/>
        <end position="650"/>
    </location>
</feature>
<dbReference type="InterPro" id="IPR011009">
    <property type="entry name" value="Kinase-like_dom_sf"/>
</dbReference>
<feature type="domain" description="Fungal-type protein kinase" evidence="8">
    <location>
        <begin position="52"/>
        <end position="127"/>
    </location>
</feature>
<dbReference type="OrthoDB" id="429967at2759"/>
<keyword evidence="2" id="KW-0479">Metal-binding</keyword>
<comment type="caution">
    <text evidence="9">The sequence shown here is derived from an EMBL/GenBank/DDBJ whole genome shotgun (WGS) entry which is preliminary data.</text>
</comment>
<organism evidence="9 10">
    <name type="scientific">Collybiopsis confluens</name>
    <dbReference type="NCBI Taxonomy" id="2823264"/>
    <lineage>
        <taxon>Eukaryota</taxon>
        <taxon>Fungi</taxon>
        <taxon>Dikarya</taxon>
        <taxon>Basidiomycota</taxon>
        <taxon>Agaricomycotina</taxon>
        <taxon>Agaricomycetes</taxon>
        <taxon>Agaricomycetidae</taxon>
        <taxon>Agaricales</taxon>
        <taxon>Marasmiineae</taxon>
        <taxon>Omphalotaceae</taxon>
        <taxon>Collybiopsis</taxon>
    </lineage>
</organism>
<dbReference type="PANTHER" id="PTHR13316">
    <property type="entry name" value="ZINC FINGER, CCHC DOMAIN CONTAINING 8"/>
    <property type="match status" value="1"/>
</dbReference>
<evidence type="ECO:0000256" key="1">
    <source>
        <dbReference type="ARBA" id="ARBA00004123"/>
    </source>
</evidence>
<dbReference type="GO" id="GO:0008270">
    <property type="term" value="F:zinc ion binding"/>
    <property type="evidence" value="ECO:0007669"/>
    <property type="project" value="UniProtKB-KW"/>
</dbReference>
<feature type="compositionally biased region" description="Acidic residues" evidence="6">
    <location>
        <begin position="782"/>
        <end position="792"/>
    </location>
</feature>
<evidence type="ECO:0000259" key="8">
    <source>
        <dbReference type="Pfam" id="PF17667"/>
    </source>
</evidence>
<sequence>MLHCWRNDKYKREDLVYAVLEDAGVCNIPRALAAGDVGQGSLSYAEIGQHLLIHYRLILDIVGEPVTNASTTLVFSNAIHDALRARRQACKQANVLHRDISIGNIVLYNGKGYLIDWEQAKELTDTEAGRLEKSILYAECKKPGEVKRVPSNLDLDLYVATFYSRDSSFVLHVNDPQTTVKSTLDLSRYLYKVDCRLDIKVTVDIVSETNNDGILEAVGERAAFKTTFNALAETTSKHVVSEQQMSKIATETISAKSRSGVSNRDLMVNAAATDVAVKYTESVIRPMQGKIVRAVDKHVQEILTEVSATAIAQFQERAEIMMESELIAASARTAQTQAHILKALSPASANGLFCTYGNNKFLEHKPKSKLLRALERDLHGKELDQGVLRHLLSPKCLILCAYLVSRFTQDLLALSTAKEELAKVRKDRPFDLNVVNIQDRGQEHWKKKGMYRGRYPGSFEAMGPAAPDKGGLTGQECLPIDSAVFALPSDHLFFIDASPVPESYSLNWAFYNRDLEQILGVPQSELIDGNKIPLISPHCFNCGSASHVVSACTEKVDRALVALSRQMYEFYRDLSLSDRIGTDFSGRFYTVEDWKAIRLSWINTFNPGEIKGRDLREALGLLPGDGDSEAQNEWLRNIAAWGYPPGWINSRDPRALMRERVLNQYVGNNEEGENFLVFGENGDTEIVSTISKEAVVVHDEKDHSELKRWVAYPPLQFSSSLLPVYDGYTLPPMDEESMDTQPPPPTEPPPPLPPSNLPPAPETAPPPLPPPAVPTVHTATQDDSDMEMSDQD</sequence>
<evidence type="ECO:0000256" key="6">
    <source>
        <dbReference type="SAM" id="MobiDB-lite"/>
    </source>
</evidence>
<dbReference type="InterPro" id="IPR052115">
    <property type="entry name" value="NEXT_complex_subunit_ZCCHC8"/>
</dbReference>
<dbReference type="Pfam" id="PF17667">
    <property type="entry name" value="Pkinase_fungal"/>
    <property type="match status" value="1"/>
</dbReference>
<keyword evidence="5" id="KW-0539">Nucleus</keyword>
<feature type="region of interest" description="Disordered" evidence="6">
    <location>
        <begin position="728"/>
        <end position="792"/>
    </location>
</feature>
<protein>
    <submittedName>
        <fullName evidence="9">Uncharacterized protein</fullName>
    </submittedName>
</protein>
<evidence type="ECO:0000259" key="7">
    <source>
        <dbReference type="Pfam" id="PF04046"/>
    </source>
</evidence>
<dbReference type="SUPFAM" id="SSF56112">
    <property type="entry name" value="Protein kinase-like (PK-like)"/>
    <property type="match status" value="1"/>
</dbReference>
<dbReference type="GO" id="GO:0003723">
    <property type="term" value="F:RNA binding"/>
    <property type="evidence" value="ECO:0007669"/>
    <property type="project" value="TreeGrafter"/>
</dbReference>
<evidence type="ECO:0000256" key="2">
    <source>
        <dbReference type="ARBA" id="ARBA00022723"/>
    </source>
</evidence>
<evidence type="ECO:0000313" key="10">
    <source>
        <dbReference type="Proteomes" id="UP000518752"/>
    </source>
</evidence>
<proteinExistence type="predicted"/>
<keyword evidence="3" id="KW-0863">Zinc-finger</keyword>
<evidence type="ECO:0000256" key="5">
    <source>
        <dbReference type="ARBA" id="ARBA00023242"/>
    </source>
</evidence>